<accession>A0A4Y2C2Q1</accession>
<dbReference type="Proteomes" id="UP000499080">
    <property type="component" value="Unassembled WGS sequence"/>
</dbReference>
<evidence type="ECO:0000313" key="2">
    <source>
        <dbReference type="Proteomes" id="UP000499080"/>
    </source>
</evidence>
<evidence type="ECO:0000313" key="1">
    <source>
        <dbReference type="EMBL" id="GBL97906.1"/>
    </source>
</evidence>
<keyword evidence="2" id="KW-1185">Reference proteome</keyword>
<comment type="caution">
    <text evidence="1">The sequence shown here is derived from an EMBL/GenBank/DDBJ whole genome shotgun (WGS) entry which is preliminary data.</text>
</comment>
<organism evidence="1 2">
    <name type="scientific">Araneus ventricosus</name>
    <name type="common">Orbweaver spider</name>
    <name type="synonym">Epeira ventricosa</name>
    <dbReference type="NCBI Taxonomy" id="182803"/>
    <lineage>
        <taxon>Eukaryota</taxon>
        <taxon>Metazoa</taxon>
        <taxon>Ecdysozoa</taxon>
        <taxon>Arthropoda</taxon>
        <taxon>Chelicerata</taxon>
        <taxon>Arachnida</taxon>
        <taxon>Araneae</taxon>
        <taxon>Araneomorphae</taxon>
        <taxon>Entelegynae</taxon>
        <taxon>Araneoidea</taxon>
        <taxon>Araneidae</taxon>
        <taxon>Araneus</taxon>
    </lineage>
</organism>
<dbReference type="OrthoDB" id="6466835at2759"/>
<sequence>MDRLRKLLAEVETAGDSDFDNEGKEPEDCFRREFFKS</sequence>
<dbReference type="EMBL" id="BGPR01000134">
    <property type="protein sequence ID" value="GBL97906.1"/>
    <property type="molecule type" value="Genomic_DNA"/>
</dbReference>
<reference evidence="1 2" key="1">
    <citation type="journal article" date="2019" name="Sci. Rep.">
        <title>Orb-weaving spider Araneus ventricosus genome elucidates the spidroin gene catalogue.</title>
        <authorList>
            <person name="Kono N."/>
            <person name="Nakamura H."/>
            <person name="Ohtoshi R."/>
            <person name="Moran D.A.P."/>
            <person name="Shinohara A."/>
            <person name="Yoshida Y."/>
            <person name="Fujiwara M."/>
            <person name="Mori M."/>
            <person name="Tomita M."/>
            <person name="Arakawa K."/>
        </authorList>
    </citation>
    <scope>NUCLEOTIDE SEQUENCE [LARGE SCALE GENOMIC DNA]</scope>
</reference>
<gene>
    <name evidence="1" type="ORF">AVEN_127013_1</name>
</gene>
<feature type="non-terminal residue" evidence="1">
    <location>
        <position position="37"/>
    </location>
</feature>
<dbReference type="AlphaFoldDB" id="A0A4Y2C2Q1"/>
<name>A0A4Y2C2Q1_ARAVE</name>
<protein>
    <submittedName>
        <fullName evidence="1">Uncharacterized protein</fullName>
    </submittedName>
</protein>
<proteinExistence type="predicted"/>